<protein>
    <recommendedName>
        <fullName evidence="9">Methylated-DNA--protein-cysteine methyltransferase</fullName>
        <ecNumber evidence="9">2.1.1.63</ecNumber>
    </recommendedName>
    <alternativeName>
        <fullName evidence="9">6-O-methylguanine-DNA methyltransferase</fullName>
        <shortName evidence="9">MGMT</shortName>
    </alternativeName>
    <alternativeName>
        <fullName evidence="9">O-6-methylguanine-DNA-alkyltransferase</fullName>
    </alternativeName>
</protein>
<dbReference type="PROSITE" id="PS00374">
    <property type="entry name" value="MGMT"/>
    <property type="match status" value="1"/>
</dbReference>
<dbReference type="EMBL" id="CAADJA010000002">
    <property type="protein sequence ID" value="VFS50637.1"/>
    <property type="molecule type" value="Genomic_DNA"/>
</dbReference>
<keyword evidence="3 9" id="KW-0963">Cytoplasm</keyword>
<comment type="similarity">
    <text evidence="2 9">Belongs to the MGMT family.</text>
</comment>
<evidence type="ECO:0000259" key="11">
    <source>
        <dbReference type="Pfam" id="PF02870"/>
    </source>
</evidence>
<dbReference type="InterPro" id="IPR008332">
    <property type="entry name" value="MethylG_MeTrfase_N"/>
</dbReference>
<evidence type="ECO:0000256" key="8">
    <source>
        <dbReference type="ARBA" id="ARBA00049348"/>
    </source>
</evidence>
<evidence type="ECO:0000256" key="9">
    <source>
        <dbReference type="HAMAP-Rule" id="MF_00772"/>
    </source>
</evidence>
<dbReference type="GO" id="GO:0006307">
    <property type="term" value="P:DNA alkylation repair"/>
    <property type="evidence" value="ECO:0007669"/>
    <property type="project" value="UniProtKB-UniRule"/>
</dbReference>
<evidence type="ECO:0000256" key="1">
    <source>
        <dbReference type="ARBA" id="ARBA00001286"/>
    </source>
</evidence>
<dbReference type="Pfam" id="PF01035">
    <property type="entry name" value="DNA_binding_1"/>
    <property type="match status" value="1"/>
</dbReference>
<accession>A0A484ZPQ2</accession>
<evidence type="ECO:0000256" key="4">
    <source>
        <dbReference type="ARBA" id="ARBA00022603"/>
    </source>
</evidence>
<dbReference type="NCBIfam" id="TIGR00589">
    <property type="entry name" value="ogt"/>
    <property type="match status" value="1"/>
</dbReference>
<dbReference type="FunFam" id="1.10.10.10:FF:000214">
    <property type="entry name" value="Methylated-DNA--protein-cysteine methyltransferase"/>
    <property type="match status" value="1"/>
</dbReference>
<keyword evidence="5 9" id="KW-0808">Transferase</keyword>
<proteinExistence type="inferred from homology"/>
<sequence>MHYLLYTSPVGPLRIVADSIGLRQLWLPNEVAARQPDSSWTEDANHPMIKHVVETLNSYFAGEPVSFDHIPCEPVGTEFQRNVWAQLRTIRYAGVISYGDIAEQLNNPKAVRAVGGAVGRNPIAIILPCHRVLGRDNTLTGYSGGLDVKKALLALEGINYKG</sequence>
<dbReference type="Gene3D" id="1.10.10.10">
    <property type="entry name" value="Winged helix-like DNA-binding domain superfamily/Winged helix DNA-binding domain"/>
    <property type="match status" value="1"/>
</dbReference>
<name>A0A484ZPQ2_9GAMM</name>
<keyword evidence="6 9" id="KW-0227">DNA damage</keyword>
<dbReference type="InterPro" id="IPR001497">
    <property type="entry name" value="MethylDNA_cys_MeTrfase_AS"/>
</dbReference>
<dbReference type="Proteomes" id="UP000373449">
    <property type="component" value="Unassembled WGS sequence"/>
</dbReference>
<comment type="function">
    <text evidence="9">Involved in the cellular defense against the biological effects of O6-methylguanine (O6-MeG) and O4-methylthymine (O4-MeT) in DNA. Repairs the methylated nucleobase in DNA by stoichiometrically transferring the methyl group to a cysteine residue in the enzyme. This is a suicide reaction: the enzyme is irreversibly inactivated.</text>
</comment>
<reference evidence="12 13" key="1">
    <citation type="submission" date="2019-03" db="EMBL/GenBank/DDBJ databases">
        <authorList>
            <consortium name="Pathogen Informatics"/>
        </authorList>
    </citation>
    <scope>NUCLEOTIDE SEQUENCE [LARGE SCALE GENOMIC DNA]</scope>
    <source>
        <strain evidence="12 13">NCTC12282</strain>
    </source>
</reference>
<dbReference type="InterPro" id="IPR036388">
    <property type="entry name" value="WH-like_DNA-bd_sf"/>
</dbReference>
<organism evidence="12 13">
    <name type="scientific">Budvicia aquatica</name>
    <dbReference type="NCBI Taxonomy" id="82979"/>
    <lineage>
        <taxon>Bacteria</taxon>
        <taxon>Pseudomonadati</taxon>
        <taxon>Pseudomonadota</taxon>
        <taxon>Gammaproteobacteria</taxon>
        <taxon>Enterobacterales</taxon>
        <taxon>Budviciaceae</taxon>
        <taxon>Budvicia</taxon>
    </lineage>
</organism>
<dbReference type="GO" id="GO:0003908">
    <property type="term" value="F:methylated-DNA-[protein]-cysteine S-methyltransferase activity"/>
    <property type="evidence" value="ECO:0007669"/>
    <property type="project" value="UniProtKB-UniRule"/>
</dbReference>
<evidence type="ECO:0000256" key="7">
    <source>
        <dbReference type="ARBA" id="ARBA00023204"/>
    </source>
</evidence>
<gene>
    <name evidence="12" type="primary">ogt</name>
    <name evidence="12" type="ORF">NCTC12282_04609</name>
</gene>
<dbReference type="Pfam" id="PF02870">
    <property type="entry name" value="Methyltransf_1N"/>
    <property type="match status" value="1"/>
</dbReference>
<feature type="domain" description="Methylated-DNA-[protein]-cysteine S-methyltransferase DNA binding" evidence="10">
    <location>
        <begin position="78"/>
        <end position="158"/>
    </location>
</feature>
<evidence type="ECO:0000256" key="5">
    <source>
        <dbReference type="ARBA" id="ARBA00022679"/>
    </source>
</evidence>
<keyword evidence="4 9" id="KW-0489">Methyltransferase</keyword>
<keyword evidence="7 9" id="KW-0234">DNA repair</keyword>
<dbReference type="InterPro" id="IPR023546">
    <property type="entry name" value="MGMT"/>
</dbReference>
<dbReference type="EC" id="2.1.1.63" evidence="9"/>
<dbReference type="PANTHER" id="PTHR10815:SF5">
    <property type="entry name" value="METHYLATED-DNA--PROTEIN-CYSTEINE METHYLTRANSFERASE"/>
    <property type="match status" value="1"/>
</dbReference>
<evidence type="ECO:0000259" key="10">
    <source>
        <dbReference type="Pfam" id="PF01035"/>
    </source>
</evidence>
<evidence type="ECO:0000313" key="13">
    <source>
        <dbReference type="Proteomes" id="UP000373449"/>
    </source>
</evidence>
<dbReference type="HAMAP" id="MF_00772">
    <property type="entry name" value="OGT"/>
    <property type="match status" value="1"/>
</dbReference>
<dbReference type="AlphaFoldDB" id="A0A484ZPQ2"/>
<dbReference type="InterPro" id="IPR014048">
    <property type="entry name" value="MethylDNA_cys_MeTrfase_DNA-bd"/>
</dbReference>
<dbReference type="Gene3D" id="3.30.160.70">
    <property type="entry name" value="Methylated DNA-protein cysteine methyltransferase domain"/>
    <property type="match status" value="1"/>
</dbReference>
<evidence type="ECO:0000256" key="3">
    <source>
        <dbReference type="ARBA" id="ARBA00022490"/>
    </source>
</evidence>
<dbReference type="InterPro" id="IPR036217">
    <property type="entry name" value="MethylDNA_cys_MeTrfase_DNAb"/>
</dbReference>
<dbReference type="RefSeq" id="WP_029094246.1">
    <property type="nucleotide sequence ID" value="NZ_BRLG01000023.1"/>
</dbReference>
<dbReference type="GO" id="GO:0005737">
    <property type="term" value="C:cytoplasm"/>
    <property type="evidence" value="ECO:0007669"/>
    <property type="project" value="UniProtKB-SubCell"/>
</dbReference>
<evidence type="ECO:0000256" key="2">
    <source>
        <dbReference type="ARBA" id="ARBA00008711"/>
    </source>
</evidence>
<dbReference type="GO" id="GO:0032259">
    <property type="term" value="P:methylation"/>
    <property type="evidence" value="ECO:0007669"/>
    <property type="project" value="UniProtKB-KW"/>
</dbReference>
<dbReference type="CDD" id="cd06445">
    <property type="entry name" value="ATase"/>
    <property type="match status" value="1"/>
</dbReference>
<comment type="subcellular location">
    <subcellularLocation>
        <location evidence="9">Cytoplasm</location>
    </subcellularLocation>
</comment>
<dbReference type="InterPro" id="IPR036631">
    <property type="entry name" value="MGMT_N_sf"/>
</dbReference>
<feature type="domain" description="Methylguanine DNA methyltransferase ribonuclease-like" evidence="11">
    <location>
        <begin position="1"/>
        <end position="73"/>
    </location>
</feature>
<comment type="miscellaneous">
    <text evidence="9">This enzyme catalyzes only one turnover and therefore is not strictly catalytic. According to one definition, an enzyme is a biocatalyst that acts repeatedly and over many reaction cycles.</text>
</comment>
<evidence type="ECO:0000256" key="6">
    <source>
        <dbReference type="ARBA" id="ARBA00022763"/>
    </source>
</evidence>
<comment type="catalytic activity">
    <reaction evidence="8 9">
        <text>a 6-O-methyl-2'-deoxyguanosine in DNA + L-cysteinyl-[protein] = S-methyl-L-cysteinyl-[protein] + a 2'-deoxyguanosine in DNA</text>
        <dbReference type="Rhea" id="RHEA:24000"/>
        <dbReference type="Rhea" id="RHEA-COMP:10131"/>
        <dbReference type="Rhea" id="RHEA-COMP:10132"/>
        <dbReference type="Rhea" id="RHEA-COMP:11367"/>
        <dbReference type="Rhea" id="RHEA-COMP:11368"/>
        <dbReference type="ChEBI" id="CHEBI:29950"/>
        <dbReference type="ChEBI" id="CHEBI:82612"/>
        <dbReference type="ChEBI" id="CHEBI:85445"/>
        <dbReference type="ChEBI" id="CHEBI:85448"/>
        <dbReference type="EC" id="2.1.1.63"/>
    </reaction>
</comment>
<feature type="active site" description="Nucleophile; methyl group acceptor" evidence="9">
    <location>
        <position position="129"/>
    </location>
</feature>
<dbReference type="SUPFAM" id="SSF46767">
    <property type="entry name" value="Methylated DNA-protein cysteine methyltransferase, C-terminal domain"/>
    <property type="match status" value="1"/>
</dbReference>
<evidence type="ECO:0000313" key="12">
    <source>
        <dbReference type="EMBL" id="VFS50637.1"/>
    </source>
</evidence>
<comment type="catalytic activity">
    <reaction evidence="1 9">
        <text>a 4-O-methyl-thymidine in DNA + L-cysteinyl-[protein] = a thymidine in DNA + S-methyl-L-cysteinyl-[protein]</text>
        <dbReference type="Rhea" id="RHEA:53428"/>
        <dbReference type="Rhea" id="RHEA-COMP:10131"/>
        <dbReference type="Rhea" id="RHEA-COMP:10132"/>
        <dbReference type="Rhea" id="RHEA-COMP:13555"/>
        <dbReference type="Rhea" id="RHEA-COMP:13556"/>
        <dbReference type="ChEBI" id="CHEBI:29950"/>
        <dbReference type="ChEBI" id="CHEBI:82612"/>
        <dbReference type="ChEBI" id="CHEBI:137386"/>
        <dbReference type="ChEBI" id="CHEBI:137387"/>
        <dbReference type="EC" id="2.1.1.63"/>
    </reaction>
</comment>
<dbReference type="PANTHER" id="PTHR10815">
    <property type="entry name" value="METHYLATED-DNA--PROTEIN-CYSTEINE METHYLTRANSFERASE"/>
    <property type="match status" value="1"/>
</dbReference>
<dbReference type="SUPFAM" id="SSF53155">
    <property type="entry name" value="Methylated DNA-protein cysteine methyltransferase domain"/>
    <property type="match status" value="1"/>
</dbReference>